<evidence type="ECO:0000313" key="9">
    <source>
        <dbReference type="EMBL" id="KAE8239672.1"/>
    </source>
</evidence>
<keyword evidence="6" id="KW-1133">Transmembrane helix</keyword>
<proteinExistence type="inferred from homology"/>
<comment type="subcellular location">
    <subcellularLocation>
        <location evidence="1">Mitochondrion membrane</location>
        <topology evidence="1">Multi-pass membrane protein</topology>
    </subcellularLocation>
</comment>
<evidence type="ECO:0000256" key="7">
    <source>
        <dbReference type="ARBA" id="ARBA00023128"/>
    </source>
</evidence>
<evidence type="ECO:0000256" key="8">
    <source>
        <dbReference type="ARBA" id="ARBA00023136"/>
    </source>
</evidence>
<dbReference type="GO" id="GO:1990542">
    <property type="term" value="P:mitochondrial transmembrane transport"/>
    <property type="evidence" value="ECO:0007669"/>
    <property type="project" value="TreeGrafter"/>
</dbReference>
<evidence type="ECO:0000256" key="5">
    <source>
        <dbReference type="ARBA" id="ARBA00022970"/>
    </source>
</evidence>
<dbReference type="GO" id="GO:0015075">
    <property type="term" value="F:monoatomic ion transmembrane transporter activity"/>
    <property type="evidence" value="ECO:0007669"/>
    <property type="project" value="InterPro"/>
</dbReference>
<dbReference type="PANTHER" id="PTHR11153">
    <property type="entry name" value="SIDEROFLEXIN"/>
    <property type="match status" value="1"/>
</dbReference>
<evidence type="ECO:0000256" key="1">
    <source>
        <dbReference type="ARBA" id="ARBA00004225"/>
    </source>
</evidence>
<keyword evidence="5" id="KW-0029">Amino-acid transport</keyword>
<evidence type="ECO:0000256" key="2">
    <source>
        <dbReference type="ARBA" id="ARBA00005974"/>
    </source>
</evidence>
<dbReference type="AlphaFoldDB" id="A0A8X7MKK9"/>
<dbReference type="EMBL" id="LWDE02001639">
    <property type="protein sequence ID" value="KAE8239672.1"/>
    <property type="molecule type" value="Genomic_DNA"/>
</dbReference>
<name>A0A8X7MKK9_9BASI</name>
<reference evidence="9" key="1">
    <citation type="submission" date="2016-04" db="EMBL/GenBank/DDBJ databases">
        <authorList>
            <person name="Nguyen H.D."/>
            <person name="Samba Siva P."/>
            <person name="Cullis J."/>
            <person name="Levesque C.A."/>
            <person name="Hambleton S."/>
        </authorList>
    </citation>
    <scope>NUCLEOTIDE SEQUENCE</scope>
    <source>
        <strain evidence="9">DAOMC 236426</strain>
    </source>
</reference>
<evidence type="ECO:0000256" key="6">
    <source>
        <dbReference type="ARBA" id="ARBA00022989"/>
    </source>
</evidence>
<evidence type="ECO:0008006" key="11">
    <source>
        <dbReference type="Google" id="ProtNLM"/>
    </source>
</evidence>
<dbReference type="Pfam" id="PF03820">
    <property type="entry name" value="SFXNs"/>
    <property type="match status" value="1"/>
</dbReference>
<organism evidence="9 10">
    <name type="scientific">Tilletia controversa</name>
    <name type="common">dwarf bunt fungus</name>
    <dbReference type="NCBI Taxonomy" id="13291"/>
    <lineage>
        <taxon>Eukaryota</taxon>
        <taxon>Fungi</taxon>
        <taxon>Dikarya</taxon>
        <taxon>Basidiomycota</taxon>
        <taxon>Ustilaginomycotina</taxon>
        <taxon>Exobasidiomycetes</taxon>
        <taxon>Tilletiales</taxon>
        <taxon>Tilletiaceae</taxon>
        <taxon>Tilletia</taxon>
    </lineage>
</organism>
<sequence>MPYALCPILDSTEKGSEHAIFSPIETFIMHGPGQDHDLQLDSDPATTIRMASKDAALPAQGNGSSFDITKDKFNLTTFSGRLQHFFSVTSPLTLFASTSKLVDARKLVDDTEAQFPRDRRRGQYVVSREQAEKYWKAQQLVQSSVHPDTGDVVPLPFRMASFVPTNLLVVAGMLGANTLRSTIFWQWANQSLNVLVNYNNAPATSPLTMTEIGTAYVGATSAALGIAIGMTRGVPHLPVSQGTKLVLGRLVPFFSVATAGVVNLSCMRWKELVEGIPVYYRDEDGERHKIGDSAAAGRRAVGLTAASRILTNIPTLILPPLMLSYLQRKRIVPASGMWAKVADVGLIGTSLLVFLPPALASSPQTSTVRPAALESRFHDVKDKEGRAVEVLEFNKGL</sequence>
<dbReference type="InterPro" id="IPR004686">
    <property type="entry name" value="Mtc"/>
</dbReference>
<keyword evidence="4" id="KW-0812">Transmembrane</keyword>
<protein>
    <recommendedName>
        <fullName evidence="11">Sidoreflexin</fullName>
    </recommendedName>
</protein>
<keyword evidence="10" id="KW-1185">Reference proteome</keyword>
<dbReference type="GO" id="GO:0006865">
    <property type="term" value="P:amino acid transport"/>
    <property type="evidence" value="ECO:0007669"/>
    <property type="project" value="UniProtKB-KW"/>
</dbReference>
<dbReference type="PANTHER" id="PTHR11153:SF6">
    <property type="entry name" value="SIDEROFLEXIN-5"/>
    <property type="match status" value="1"/>
</dbReference>
<comment type="similarity">
    <text evidence="2">Belongs to the sideroflexin family.</text>
</comment>
<evidence type="ECO:0000313" key="10">
    <source>
        <dbReference type="Proteomes" id="UP000077684"/>
    </source>
</evidence>
<comment type="caution">
    <text evidence="9">The sequence shown here is derived from an EMBL/GenBank/DDBJ whole genome shotgun (WGS) entry which is preliminary data.</text>
</comment>
<evidence type="ECO:0000256" key="4">
    <source>
        <dbReference type="ARBA" id="ARBA00022692"/>
    </source>
</evidence>
<gene>
    <name evidence="9" type="ORF">A4X06_0g8113</name>
</gene>
<keyword evidence="7" id="KW-0496">Mitochondrion</keyword>
<accession>A0A8X7MKK9</accession>
<keyword evidence="8" id="KW-0472">Membrane</keyword>
<dbReference type="GO" id="GO:0005743">
    <property type="term" value="C:mitochondrial inner membrane"/>
    <property type="evidence" value="ECO:0007669"/>
    <property type="project" value="TreeGrafter"/>
</dbReference>
<keyword evidence="3" id="KW-0813">Transport</keyword>
<dbReference type="Proteomes" id="UP000077684">
    <property type="component" value="Unassembled WGS sequence"/>
</dbReference>
<evidence type="ECO:0000256" key="3">
    <source>
        <dbReference type="ARBA" id="ARBA00022448"/>
    </source>
</evidence>
<reference evidence="9" key="2">
    <citation type="journal article" date="2019" name="IMA Fungus">
        <title>Genome sequencing and comparison of five Tilletia species to identify candidate genes for the detection of regulated species infecting wheat.</title>
        <authorList>
            <person name="Nguyen H.D.T."/>
            <person name="Sultana T."/>
            <person name="Kesanakurti P."/>
            <person name="Hambleton S."/>
        </authorList>
    </citation>
    <scope>NUCLEOTIDE SEQUENCE</scope>
    <source>
        <strain evidence="9">DAOMC 236426</strain>
    </source>
</reference>